<feature type="compositionally biased region" description="Polar residues" evidence="1">
    <location>
        <begin position="268"/>
        <end position="279"/>
    </location>
</feature>
<accession>A0AA40FBP1</accession>
<reference evidence="2" key="1">
    <citation type="submission" date="2023-06" db="EMBL/GenBank/DDBJ databases">
        <title>Genome-scale phylogeny and comparative genomics of the fungal order Sordariales.</title>
        <authorList>
            <consortium name="Lawrence Berkeley National Laboratory"/>
            <person name="Hensen N."/>
            <person name="Bonometti L."/>
            <person name="Westerberg I."/>
            <person name="Brannstrom I.O."/>
            <person name="Guillou S."/>
            <person name="Cros-Aarteil S."/>
            <person name="Calhoun S."/>
            <person name="Haridas S."/>
            <person name="Kuo A."/>
            <person name="Mondo S."/>
            <person name="Pangilinan J."/>
            <person name="Riley R."/>
            <person name="LaButti K."/>
            <person name="Andreopoulos B."/>
            <person name="Lipzen A."/>
            <person name="Chen C."/>
            <person name="Yanf M."/>
            <person name="Daum C."/>
            <person name="Ng V."/>
            <person name="Clum A."/>
            <person name="Steindorff A."/>
            <person name="Ohm R."/>
            <person name="Martin F."/>
            <person name="Silar P."/>
            <person name="Natvig D."/>
            <person name="Lalanne C."/>
            <person name="Gautier V."/>
            <person name="Ament-velasquez S.L."/>
            <person name="Kruys A."/>
            <person name="Hutchinson M.I."/>
            <person name="Powell A.J."/>
            <person name="Barry K."/>
            <person name="Miller A.N."/>
            <person name="Grigoriev I.V."/>
            <person name="Debuchy R."/>
            <person name="Gladieux P."/>
            <person name="Thoren M.H."/>
            <person name="Johannesson H."/>
        </authorList>
    </citation>
    <scope>NUCLEOTIDE SEQUENCE</scope>
    <source>
        <strain evidence="2">SMH3187-1</strain>
    </source>
</reference>
<gene>
    <name evidence="2" type="ORF">B0T18DRAFT_386637</name>
</gene>
<name>A0AA40FBP1_9PEZI</name>
<feature type="compositionally biased region" description="Low complexity" evidence="1">
    <location>
        <begin position="133"/>
        <end position="155"/>
    </location>
</feature>
<evidence type="ECO:0000313" key="3">
    <source>
        <dbReference type="Proteomes" id="UP001172155"/>
    </source>
</evidence>
<keyword evidence="3" id="KW-1185">Reference proteome</keyword>
<dbReference type="Proteomes" id="UP001172155">
    <property type="component" value="Unassembled WGS sequence"/>
</dbReference>
<protein>
    <submittedName>
        <fullName evidence="2">Uncharacterized protein</fullName>
    </submittedName>
</protein>
<feature type="compositionally biased region" description="Low complexity" evidence="1">
    <location>
        <begin position="309"/>
        <end position="319"/>
    </location>
</feature>
<dbReference type="EMBL" id="JAUKUD010000001">
    <property type="protein sequence ID" value="KAK0754820.1"/>
    <property type="molecule type" value="Genomic_DNA"/>
</dbReference>
<organism evidence="2 3">
    <name type="scientific">Schizothecium vesticola</name>
    <dbReference type="NCBI Taxonomy" id="314040"/>
    <lineage>
        <taxon>Eukaryota</taxon>
        <taxon>Fungi</taxon>
        <taxon>Dikarya</taxon>
        <taxon>Ascomycota</taxon>
        <taxon>Pezizomycotina</taxon>
        <taxon>Sordariomycetes</taxon>
        <taxon>Sordariomycetidae</taxon>
        <taxon>Sordariales</taxon>
        <taxon>Schizotheciaceae</taxon>
        <taxon>Schizothecium</taxon>
    </lineage>
</organism>
<sequence>MGFGDSVKSLLETYSNCVSLLKSLRPPKPKGRDDSAKKDDQQVVLLKSLKKDRALVERAYSSRLSETGGKLRKGDARAMSALDRILKRIRVTVTKLLRISSKEQNPMLDYESLMTLSNSSRIDAIRTIDNLSRRLGSNNSSRVTTTTTTSSKSRASPPPNPSPPSPPPARRKSRSSHISSHDGTSHTPSPTKPVPSPTKPVPSPTKPVLSPTKPIPSPTKPAPSPTKPAKSQSATDEPKPPRKRRSSTRVKEEKAKLPPGKPKPATNLKPTPSVLSKSPRTGAKRLPAVPDAPPPPPVPDAPPPPPVPVSLRAPSVSVSPEPPKTEGKKATVEFDTPPSPLSNDNEAIPQARPVGVAQRLAAAAQNRVSIASFATDSTKLGEIPERRLRSHYIAAGGGAGGAGGEGRYNTRPLYPLKPYKVEVKERGFWGGLFGRKKEQ</sequence>
<feature type="compositionally biased region" description="Pro residues" evidence="1">
    <location>
        <begin position="213"/>
        <end position="226"/>
    </location>
</feature>
<feature type="compositionally biased region" description="Pro residues" evidence="1">
    <location>
        <begin position="156"/>
        <end position="168"/>
    </location>
</feature>
<evidence type="ECO:0000313" key="2">
    <source>
        <dbReference type="EMBL" id="KAK0754820.1"/>
    </source>
</evidence>
<feature type="compositionally biased region" description="Basic and acidic residues" evidence="1">
    <location>
        <begin position="323"/>
        <end position="332"/>
    </location>
</feature>
<comment type="caution">
    <text evidence="2">The sequence shown here is derived from an EMBL/GenBank/DDBJ whole genome shotgun (WGS) entry which is preliminary data.</text>
</comment>
<evidence type="ECO:0000256" key="1">
    <source>
        <dbReference type="SAM" id="MobiDB-lite"/>
    </source>
</evidence>
<dbReference type="AlphaFoldDB" id="A0AA40FBP1"/>
<feature type="region of interest" description="Disordered" evidence="1">
    <location>
        <begin position="133"/>
        <end position="347"/>
    </location>
</feature>
<feature type="compositionally biased region" description="Pro residues" evidence="1">
    <location>
        <begin position="190"/>
        <end position="205"/>
    </location>
</feature>
<feature type="compositionally biased region" description="Pro residues" evidence="1">
    <location>
        <begin position="290"/>
        <end position="308"/>
    </location>
</feature>
<proteinExistence type="predicted"/>